<dbReference type="SUPFAM" id="SSF81340">
    <property type="entry name" value="Clc chloride channel"/>
    <property type="match status" value="1"/>
</dbReference>
<feature type="transmembrane region" description="Helical" evidence="10">
    <location>
        <begin position="238"/>
        <end position="257"/>
    </location>
</feature>
<organism evidence="11 12">
    <name type="scientific">Bifidobacterium mongoliense DSM 21395</name>
    <dbReference type="NCBI Taxonomy" id="1437603"/>
    <lineage>
        <taxon>Bacteria</taxon>
        <taxon>Bacillati</taxon>
        <taxon>Actinomycetota</taxon>
        <taxon>Actinomycetes</taxon>
        <taxon>Bifidobacteriales</taxon>
        <taxon>Bifidobacteriaceae</taxon>
        <taxon>Bifidobacterium</taxon>
    </lineage>
</organism>
<dbReference type="GO" id="GO:0034707">
    <property type="term" value="C:chloride channel complex"/>
    <property type="evidence" value="ECO:0007669"/>
    <property type="project" value="UniProtKB-KW"/>
</dbReference>
<keyword evidence="6 10" id="KW-0472">Membrane</keyword>
<feature type="transmembrane region" description="Helical" evidence="10">
    <location>
        <begin position="160"/>
        <end position="185"/>
    </location>
</feature>
<keyword evidence="9" id="KW-0407">Ion channel</keyword>
<dbReference type="InterPro" id="IPR014743">
    <property type="entry name" value="Cl-channel_core"/>
</dbReference>
<evidence type="ECO:0000256" key="5">
    <source>
        <dbReference type="ARBA" id="ARBA00023065"/>
    </source>
</evidence>
<evidence type="ECO:0000256" key="9">
    <source>
        <dbReference type="ARBA" id="ARBA00023303"/>
    </source>
</evidence>
<dbReference type="GeneID" id="93093709"/>
<comment type="caution">
    <text evidence="11">The sequence shown here is derived from an EMBL/GenBank/DDBJ whole genome shotgun (WGS) entry which is preliminary data.</text>
</comment>
<dbReference type="Gene3D" id="1.10.3080.10">
    <property type="entry name" value="Clc chloride channel"/>
    <property type="match status" value="1"/>
</dbReference>
<name>A0A087C135_9BIFI</name>
<dbReference type="RefSeq" id="WP_033511108.1">
    <property type="nucleotide sequence ID" value="NZ_JDUO01000001.1"/>
</dbReference>
<dbReference type="EMBL" id="JGZE01000010">
    <property type="protein sequence ID" value="KFI76985.1"/>
    <property type="molecule type" value="Genomic_DNA"/>
</dbReference>
<keyword evidence="7" id="KW-0869">Chloride channel</keyword>
<feature type="transmembrane region" description="Helical" evidence="10">
    <location>
        <begin position="364"/>
        <end position="383"/>
    </location>
</feature>
<dbReference type="InterPro" id="IPR001807">
    <property type="entry name" value="ClC"/>
</dbReference>
<evidence type="ECO:0000256" key="3">
    <source>
        <dbReference type="ARBA" id="ARBA00022692"/>
    </source>
</evidence>
<reference evidence="11 12" key="1">
    <citation type="submission" date="2014-03" db="EMBL/GenBank/DDBJ databases">
        <title>Genomics of Bifidobacteria.</title>
        <authorList>
            <person name="Ventura M."/>
            <person name="Milani C."/>
            <person name="Lugli G.A."/>
        </authorList>
    </citation>
    <scope>NUCLEOTIDE SEQUENCE [LARGE SCALE GENOMIC DNA]</scope>
    <source>
        <strain evidence="11 12">DSM 21395</strain>
    </source>
</reference>
<dbReference type="GO" id="GO:0005254">
    <property type="term" value="F:chloride channel activity"/>
    <property type="evidence" value="ECO:0007669"/>
    <property type="project" value="UniProtKB-KW"/>
</dbReference>
<evidence type="ECO:0000256" key="4">
    <source>
        <dbReference type="ARBA" id="ARBA00022989"/>
    </source>
</evidence>
<evidence type="ECO:0000256" key="10">
    <source>
        <dbReference type="SAM" id="Phobius"/>
    </source>
</evidence>
<evidence type="ECO:0000256" key="1">
    <source>
        <dbReference type="ARBA" id="ARBA00004141"/>
    </source>
</evidence>
<dbReference type="AlphaFoldDB" id="A0A087C135"/>
<proteinExistence type="predicted"/>
<dbReference type="Pfam" id="PF00654">
    <property type="entry name" value="Voltage_CLC"/>
    <property type="match status" value="1"/>
</dbReference>
<accession>A0A087C135</accession>
<dbReference type="STRING" id="1437603.GCA_000771525_00151"/>
<keyword evidence="4 10" id="KW-1133">Transmembrane helix</keyword>
<evidence type="ECO:0000256" key="6">
    <source>
        <dbReference type="ARBA" id="ARBA00023136"/>
    </source>
</evidence>
<keyword evidence="12" id="KW-1185">Reference proteome</keyword>
<feature type="transmembrane region" description="Helical" evidence="10">
    <location>
        <begin position="422"/>
        <end position="442"/>
    </location>
</feature>
<feature type="transmembrane region" description="Helical" evidence="10">
    <location>
        <begin position="331"/>
        <end position="352"/>
    </location>
</feature>
<evidence type="ECO:0000256" key="8">
    <source>
        <dbReference type="ARBA" id="ARBA00023214"/>
    </source>
</evidence>
<keyword evidence="8" id="KW-0868">Chloride</keyword>
<dbReference type="InterPro" id="IPR050368">
    <property type="entry name" value="ClC-type_chloride_channel"/>
</dbReference>
<evidence type="ECO:0000313" key="11">
    <source>
        <dbReference type="EMBL" id="KFI76985.1"/>
    </source>
</evidence>
<dbReference type="PANTHER" id="PTHR43427">
    <property type="entry name" value="CHLORIDE CHANNEL PROTEIN CLC-E"/>
    <property type="match status" value="1"/>
</dbReference>
<feature type="transmembrane region" description="Helical" evidence="10">
    <location>
        <begin position="60"/>
        <end position="77"/>
    </location>
</feature>
<comment type="subcellular location">
    <subcellularLocation>
        <location evidence="1">Membrane</location>
        <topology evidence="1">Multi-pass membrane protein</topology>
    </subcellularLocation>
</comment>
<protein>
    <submittedName>
        <fullName evidence="11">Voltage-gated ClC-type chloride channel</fullName>
    </submittedName>
</protein>
<dbReference type="PRINTS" id="PR00762">
    <property type="entry name" value="CLCHANNEL"/>
</dbReference>
<gene>
    <name evidence="11" type="ORF">BMON_0540</name>
</gene>
<keyword evidence="2" id="KW-0813">Transport</keyword>
<evidence type="ECO:0000256" key="2">
    <source>
        <dbReference type="ARBA" id="ARBA00022448"/>
    </source>
</evidence>
<dbReference type="eggNOG" id="COG0038">
    <property type="taxonomic scope" value="Bacteria"/>
</dbReference>
<sequence>MNDRRRMGHLAMAVIVLGLLIGIAAGGLSLLLLGIERVAMGFIENSSIPGPFHVSASRRVISVVVGAAIAALIWWVLRTRTTRVPSVGRAVAGDEMPWWQTTVHVLLQIVIVGSGSSIGREVAPREFAAMLAQRYLRLARWASTRFERWTYAWSDADRRMLVAVSAGAGLAGVYDAPLAGAFFSVEILLAEVTLEKVAVSLGMSALAAAVATAIKDAVEHGHHVFYVLPGLPSSGSPSLMVFAVLAGAICGIGGALFRAGSRWGEAGPRRDAGLLWRMPAAAAFTGLVAVVLPQVFGNGRAAAQLAFDPTMIGRLVPGFSNLVAGVGSRTVAVALILVVTVVAKAGVTILTIRSGASGGVLQPGIAVGANLGALLGMGWTLLVPGASPAAYALIGACALLAASQHAPLMALCLVMELCAAPLAFMVPAGIAVAVSCLVSTQLSRRPGTSRSRSQRN</sequence>
<dbReference type="Proteomes" id="UP000029082">
    <property type="component" value="Unassembled WGS sequence"/>
</dbReference>
<feature type="transmembrane region" description="Helical" evidence="10">
    <location>
        <begin position="278"/>
        <end position="296"/>
    </location>
</feature>
<feature type="transmembrane region" description="Helical" evidence="10">
    <location>
        <begin position="12"/>
        <end position="35"/>
    </location>
</feature>
<keyword evidence="3 10" id="KW-0812">Transmembrane</keyword>
<evidence type="ECO:0000256" key="7">
    <source>
        <dbReference type="ARBA" id="ARBA00023173"/>
    </source>
</evidence>
<evidence type="ECO:0000313" key="12">
    <source>
        <dbReference type="Proteomes" id="UP000029082"/>
    </source>
</evidence>
<dbReference type="OrthoDB" id="3261015at2"/>
<keyword evidence="5" id="KW-0406">Ion transport</keyword>
<dbReference type="PANTHER" id="PTHR43427:SF6">
    <property type="entry name" value="CHLORIDE CHANNEL PROTEIN CLC-E"/>
    <property type="match status" value="1"/>
</dbReference>